<dbReference type="EMBL" id="LTBA01000056">
    <property type="protein sequence ID" value="KYH30783.1"/>
    <property type="molecule type" value="Genomic_DNA"/>
</dbReference>
<evidence type="ECO:0000313" key="2">
    <source>
        <dbReference type="EMBL" id="KYH30783.1"/>
    </source>
</evidence>
<protein>
    <recommendedName>
        <fullName evidence="1">Bacterial toxin 44 domain-containing protein</fullName>
    </recommendedName>
</protein>
<gene>
    <name evidence="2" type="ORF">CLTEP_24920</name>
</gene>
<feature type="domain" description="Bacterial toxin 44" evidence="1">
    <location>
        <begin position="201"/>
        <end position="299"/>
    </location>
</feature>
<reference evidence="2 3" key="1">
    <citation type="submission" date="2016-02" db="EMBL/GenBank/DDBJ databases">
        <title>Genome sequence of Clostridium tepidiprofundi DSM 19306.</title>
        <authorList>
            <person name="Poehlein A."/>
            <person name="Daniel R."/>
        </authorList>
    </citation>
    <scope>NUCLEOTIDE SEQUENCE [LARGE SCALE GENOMIC DNA]</scope>
    <source>
        <strain evidence="2 3">DSM 19306</strain>
    </source>
</reference>
<keyword evidence="3" id="KW-1185">Reference proteome</keyword>
<evidence type="ECO:0000259" key="1">
    <source>
        <dbReference type="Pfam" id="PF15607"/>
    </source>
</evidence>
<comment type="caution">
    <text evidence="2">The sequence shown here is derived from an EMBL/GenBank/DDBJ whole genome shotgun (WGS) entry which is preliminary data.</text>
</comment>
<dbReference type="Pfam" id="PF15607">
    <property type="entry name" value="Ntox44"/>
    <property type="match status" value="1"/>
</dbReference>
<proteinExistence type="predicted"/>
<dbReference type="PATRIC" id="fig|1121338.3.peg.2586"/>
<organism evidence="2 3">
    <name type="scientific">Clostridium tepidiprofundi DSM 19306</name>
    <dbReference type="NCBI Taxonomy" id="1121338"/>
    <lineage>
        <taxon>Bacteria</taxon>
        <taxon>Bacillati</taxon>
        <taxon>Bacillota</taxon>
        <taxon>Clostridia</taxon>
        <taxon>Eubacteriales</taxon>
        <taxon>Clostridiaceae</taxon>
        <taxon>Clostridium</taxon>
    </lineage>
</organism>
<dbReference type="RefSeq" id="WP_084364946.1">
    <property type="nucleotide sequence ID" value="NZ_LTBA01000056.1"/>
</dbReference>
<dbReference type="Proteomes" id="UP000075531">
    <property type="component" value="Unassembled WGS sequence"/>
</dbReference>
<evidence type="ECO:0000313" key="3">
    <source>
        <dbReference type="Proteomes" id="UP000075531"/>
    </source>
</evidence>
<name>A0A151AT76_9CLOT</name>
<sequence>MKKFNKIMSLVLILIIFLGTVNVYAYSNLHNEMQSLINEDGSKILKAENLKNLEELHNYISNNISRYVIKNQDGTVTISKQIYKINISPYLIKKYITMIDEINKGVKLGIIYFDKNLSAQVIDDVENYVYNRRNNTLKEYMNNYSTKDVGIMSLPDEPPYFNITYTCHKNAKELQDVYDAAEATRIINPNVNPWLVTVGYWVGKVREGGDWDYKRELGWNTEYKIIIGGKVDYVYGEDIGNIHYGYTGRSVGFSQVTLKSAAGLVQVLSGTAKKEWFNSYFDDPKDQYAIQRGIDMYNNGL</sequence>
<dbReference type="AlphaFoldDB" id="A0A151AT76"/>
<dbReference type="InterPro" id="IPR028946">
    <property type="entry name" value="Ntox44"/>
</dbReference>
<accession>A0A151AT76</accession>